<evidence type="ECO:0000256" key="4">
    <source>
        <dbReference type="SAM" id="MobiDB-lite"/>
    </source>
</evidence>
<dbReference type="InterPro" id="IPR023405">
    <property type="entry name" value="Topo_IA_core_domain"/>
</dbReference>
<keyword evidence="3" id="KW-0413">Isomerase</keyword>
<dbReference type="SUPFAM" id="SSF56712">
    <property type="entry name" value="Prokaryotic type I DNA topoisomerase"/>
    <property type="match status" value="1"/>
</dbReference>
<feature type="domain" description="Topo IA-type catalytic" evidence="5">
    <location>
        <begin position="89"/>
        <end position="558"/>
    </location>
</feature>
<evidence type="ECO:0000256" key="1">
    <source>
        <dbReference type="ARBA" id="ARBA00023029"/>
    </source>
</evidence>
<dbReference type="GO" id="GO:0003677">
    <property type="term" value="F:DNA binding"/>
    <property type="evidence" value="ECO:0007669"/>
    <property type="project" value="UniProtKB-KW"/>
</dbReference>
<dbReference type="EMBL" id="JABXWP010000033">
    <property type="protein sequence ID" value="NVO89571.1"/>
    <property type="molecule type" value="Genomic_DNA"/>
</dbReference>
<dbReference type="GO" id="GO:0003917">
    <property type="term" value="F:DNA topoisomerase type I (single strand cut, ATP-independent) activity"/>
    <property type="evidence" value="ECO:0007669"/>
    <property type="project" value="InterPro"/>
</dbReference>
<dbReference type="PANTHER" id="PTHR11390:SF21">
    <property type="entry name" value="DNA TOPOISOMERASE 3-ALPHA"/>
    <property type="match status" value="1"/>
</dbReference>
<dbReference type="RefSeq" id="WP_176818734.1">
    <property type="nucleotide sequence ID" value="NZ_JABXWP010000033.1"/>
</dbReference>
<dbReference type="Gene3D" id="1.10.290.10">
    <property type="entry name" value="Topoisomerase I, domain 4"/>
    <property type="match status" value="1"/>
</dbReference>
<dbReference type="SMART" id="SM00437">
    <property type="entry name" value="TOP1Ac"/>
    <property type="match status" value="1"/>
</dbReference>
<evidence type="ECO:0000256" key="3">
    <source>
        <dbReference type="ARBA" id="ARBA00023235"/>
    </source>
</evidence>
<dbReference type="Gene3D" id="3.40.50.140">
    <property type="match status" value="1"/>
</dbReference>
<gene>
    <name evidence="6" type="ORF">HWN39_13940</name>
</gene>
<dbReference type="PROSITE" id="PS52039">
    <property type="entry name" value="TOPO_IA_2"/>
    <property type="match status" value="1"/>
</dbReference>
<dbReference type="InterPro" id="IPR013824">
    <property type="entry name" value="Topo_IA_cen_sub1"/>
</dbReference>
<organism evidence="6 7">
    <name type="scientific">Lacticaseibacillus rhamnosus</name>
    <name type="common">Lactobacillus rhamnosus</name>
    <dbReference type="NCBI Taxonomy" id="47715"/>
    <lineage>
        <taxon>Bacteria</taxon>
        <taxon>Bacillati</taxon>
        <taxon>Bacillota</taxon>
        <taxon>Bacilli</taxon>
        <taxon>Lactobacillales</taxon>
        <taxon>Lactobacillaceae</taxon>
        <taxon>Lacticaseibacillus</taxon>
    </lineage>
</organism>
<evidence type="ECO:0000259" key="5">
    <source>
        <dbReference type="PROSITE" id="PS52039"/>
    </source>
</evidence>
<dbReference type="GO" id="GO:0006265">
    <property type="term" value="P:DNA topological change"/>
    <property type="evidence" value="ECO:0007669"/>
    <property type="project" value="InterPro"/>
</dbReference>
<dbReference type="Gene3D" id="2.70.20.10">
    <property type="entry name" value="Topoisomerase I, domain 3"/>
    <property type="match status" value="1"/>
</dbReference>
<dbReference type="Proteomes" id="UP000542889">
    <property type="component" value="Unassembled WGS sequence"/>
</dbReference>
<dbReference type="InterPro" id="IPR013497">
    <property type="entry name" value="Topo_IA_cen"/>
</dbReference>
<feature type="non-terminal residue" evidence="6">
    <location>
        <position position="878"/>
    </location>
</feature>
<evidence type="ECO:0000313" key="7">
    <source>
        <dbReference type="Proteomes" id="UP000542889"/>
    </source>
</evidence>
<dbReference type="PRINTS" id="PR00417">
    <property type="entry name" value="PRTPISMRASEI"/>
</dbReference>
<dbReference type="PANTHER" id="PTHR11390">
    <property type="entry name" value="PROKARYOTIC DNA TOPOISOMERASE"/>
    <property type="match status" value="1"/>
</dbReference>
<dbReference type="GO" id="GO:0006281">
    <property type="term" value="P:DNA repair"/>
    <property type="evidence" value="ECO:0007669"/>
    <property type="project" value="TreeGrafter"/>
</dbReference>
<accession>A0A7Y7QI45</accession>
<protein>
    <recommendedName>
        <fullName evidence="5">Topo IA-type catalytic domain-containing protein</fullName>
    </recommendedName>
</protein>
<dbReference type="PROSITE" id="PS00396">
    <property type="entry name" value="TOPO_IA_1"/>
    <property type="match status" value="1"/>
</dbReference>
<dbReference type="GO" id="GO:0006310">
    <property type="term" value="P:DNA recombination"/>
    <property type="evidence" value="ECO:0007669"/>
    <property type="project" value="TreeGrafter"/>
</dbReference>
<keyword evidence="1" id="KW-0799">Topoisomerase</keyword>
<reference evidence="6 7" key="1">
    <citation type="submission" date="2020-06" db="EMBL/GenBank/DDBJ databases">
        <title>Lactobacillus rhamnosus QC,genome.</title>
        <authorList>
            <person name="Yi H."/>
            <person name="Jin M."/>
        </authorList>
    </citation>
    <scope>NUCLEOTIDE SEQUENCE [LARGE SCALE GENOMIC DNA]</scope>
    <source>
        <strain evidence="6 7">QC</strain>
    </source>
</reference>
<dbReference type="AlphaFoldDB" id="A0A7Y7QI45"/>
<dbReference type="Gene3D" id="1.10.460.10">
    <property type="entry name" value="Topoisomerase I, domain 2"/>
    <property type="match status" value="1"/>
</dbReference>
<dbReference type="Pfam" id="PF01131">
    <property type="entry name" value="Topoisom_bac"/>
    <property type="match status" value="1"/>
</dbReference>
<keyword evidence="2" id="KW-0238">DNA-binding</keyword>
<name>A0A7Y7QI45_LACRH</name>
<dbReference type="InterPro" id="IPR013825">
    <property type="entry name" value="Topo_IA_cen_sub2"/>
</dbReference>
<comment type="caution">
    <text evidence="6">The sequence shown here is derived from an EMBL/GenBank/DDBJ whole genome shotgun (WGS) entry which is preliminary data.</text>
</comment>
<sequence>MESKKTYYQKMLTAIKSEPTISAVVIATDNDMEGGVIGAEIISQLPEPLQQLPRYRFWADDTSTDEAILEAMNNLKPLNAKMENGAATYASYINAGILRQQGNFVGGLSDTRAMTIRYVDLVRVGFAKGPILSIVASNYLNYINFKPVPYWQVQGSFTHANGVYEGKLLDREGKILRMTDRLQVDKVLTAIHGTGMQGVITELQTKRAFVKAPKPLILRKLQGMIKRKTNYTYDQILAAAEELYDKKKLISYPRTDDAAFNPKAMAIMPSSIANIKNIPSLAAFAEEALRLNRFDVVAKDRFYCDAKSIKGHPALRLTANPFSWSSLIDLEQLIIEAIARNNVKIFLNPETVDRTNMITTVNGRARFKSKGNVIIDEGWRKVDEKESHISNSKQPDESLSLPSGIETNDPVTVNAVTAKDLMTNPTPLFNSQSIMDRLSDVSQFIPAADKDRYAALFAKSAKDYGGIGTSTTRGGIIEQLIQDEQILVTKKADGNIPKGVIIPSEIGLQLYHKFEELHIMTLDAAIQFEAGLQRVQYNEQTPAAYQQTLFNQFENDIAVIKNANITDSLKSNTTSLGKCPLCGADVFETRRGYFCANSKWLKKNSQPAGSCHFSIKKTPMSSTKKDGKRLPLLVGKNDMIDASDVKAILTGKLTKPHELHNYAKGTKFAIAWKWDDQKRQLVFAHVPTGLTCPECGTEMLENKAHTLYFCPNKEFHKERIVGIYKTIFRTGKRLTKTDIKKLLAGQTITKKLAFKDNAERDTELIWSSKEGLHFPEKTPLKKANGLLCPKCGHELMLNRNETYIFCPNNLAHSGMFGIPRTVNGIQLSDADLASLLDGQTVAIGNGLATWDQTRFINFNSGVSCPVCESPMRLNKKRA</sequence>
<dbReference type="InterPro" id="IPR000380">
    <property type="entry name" value="Topo_IA"/>
</dbReference>
<dbReference type="GO" id="GO:0043597">
    <property type="term" value="C:cytoplasmic replication fork"/>
    <property type="evidence" value="ECO:0007669"/>
    <property type="project" value="TreeGrafter"/>
</dbReference>
<evidence type="ECO:0000313" key="6">
    <source>
        <dbReference type="EMBL" id="NVO89571.1"/>
    </source>
</evidence>
<feature type="region of interest" description="Disordered" evidence="4">
    <location>
        <begin position="385"/>
        <end position="405"/>
    </location>
</feature>
<proteinExistence type="predicted"/>
<dbReference type="InterPro" id="IPR013826">
    <property type="entry name" value="Topo_IA_cen_sub3"/>
</dbReference>
<dbReference type="InterPro" id="IPR003602">
    <property type="entry name" value="Topo_IA_DNA-bd_dom"/>
</dbReference>
<evidence type="ECO:0000256" key="2">
    <source>
        <dbReference type="ARBA" id="ARBA00023125"/>
    </source>
</evidence>
<dbReference type="InterPro" id="IPR023406">
    <property type="entry name" value="Topo_IA_AS"/>
</dbReference>